<keyword evidence="7" id="KW-0961">Cell wall biogenesis/degradation</keyword>
<dbReference type="InterPro" id="IPR012334">
    <property type="entry name" value="Pectin_lyas_fold"/>
</dbReference>
<dbReference type="RefSeq" id="XP_029124168.1">
    <property type="nucleotide sequence ID" value="XM_029268335.1"/>
</dbReference>
<dbReference type="Gene3D" id="2.160.20.10">
    <property type="entry name" value="Single-stranded right-handed beta-helix, Pectin lyase-like"/>
    <property type="match status" value="1"/>
</dbReference>
<evidence type="ECO:0000313" key="10">
    <source>
        <dbReference type="RefSeq" id="XP_029124168.1"/>
    </source>
</evidence>
<keyword evidence="9" id="KW-1185">Reference proteome</keyword>
<keyword evidence="6 8" id="KW-0326">Glycosidase</keyword>
<dbReference type="GO" id="GO:0071555">
    <property type="term" value="P:cell wall organization"/>
    <property type="evidence" value="ECO:0007669"/>
    <property type="project" value="UniProtKB-KW"/>
</dbReference>
<evidence type="ECO:0000256" key="4">
    <source>
        <dbReference type="ARBA" id="ARBA00022525"/>
    </source>
</evidence>
<dbReference type="InterPro" id="IPR000743">
    <property type="entry name" value="Glyco_hydro_28"/>
</dbReference>
<dbReference type="GO" id="GO:0004650">
    <property type="term" value="F:polygalacturonase activity"/>
    <property type="evidence" value="ECO:0007669"/>
    <property type="project" value="InterPro"/>
</dbReference>
<dbReference type="AlphaFoldDB" id="A0A8N4IJ61"/>
<gene>
    <name evidence="10" type="primary">LOC105057545</name>
</gene>
<evidence type="ECO:0000256" key="2">
    <source>
        <dbReference type="ARBA" id="ARBA00008834"/>
    </source>
</evidence>
<organism evidence="9 10">
    <name type="scientific">Elaeis guineensis var. tenera</name>
    <name type="common">Oil palm</name>
    <dbReference type="NCBI Taxonomy" id="51953"/>
    <lineage>
        <taxon>Eukaryota</taxon>
        <taxon>Viridiplantae</taxon>
        <taxon>Streptophyta</taxon>
        <taxon>Embryophyta</taxon>
        <taxon>Tracheophyta</taxon>
        <taxon>Spermatophyta</taxon>
        <taxon>Magnoliopsida</taxon>
        <taxon>Liliopsida</taxon>
        <taxon>Arecaceae</taxon>
        <taxon>Arecoideae</taxon>
        <taxon>Cocoseae</taxon>
        <taxon>Elaeidinae</taxon>
        <taxon>Elaeis</taxon>
    </lineage>
</organism>
<accession>A0A8N4IJ61</accession>
<comment type="similarity">
    <text evidence="2 8">Belongs to the glycosyl hydrolase 28 family.</text>
</comment>
<evidence type="ECO:0000256" key="7">
    <source>
        <dbReference type="ARBA" id="ARBA00023316"/>
    </source>
</evidence>
<keyword evidence="3" id="KW-0134">Cell wall</keyword>
<name>A0A8N4IJ61_ELAGV</name>
<dbReference type="KEGG" id="egu:105057545"/>
<dbReference type="PANTHER" id="PTHR31375">
    <property type="match status" value="1"/>
</dbReference>
<dbReference type="InterPro" id="IPR011050">
    <property type="entry name" value="Pectin_lyase_fold/virulence"/>
</dbReference>
<keyword evidence="5 8" id="KW-0378">Hydrolase</keyword>
<evidence type="ECO:0000256" key="8">
    <source>
        <dbReference type="RuleBase" id="RU361169"/>
    </source>
</evidence>
<evidence type="ECO:0000256" key="5">
    <source>
        <dbReference type="ARBA" id="ARBA00022801"/>
    </source>
</evidence>
<dbReference type="Pfam" id="PF00295">
    <property type="entry name" value="Glyco_hydro_28"/>
    <property type="match status" value="1"/>
</dbReference>
<protein>
    <submittedName>
        <fullName evidence="10">Exopolygalacturonase-like</fullName>
    </submittedName>
</protein>
<keyword evidence="4" id="KW-0964">Secreted</keyword>
<evidence type="ECO:0000256" key="1">
    <source>
        <dbReference type="ARBA" id="ARBA00004191"/>
    </source>
</evidence>
<proteinExistence type="inferred from homology"/>
<evidence type="ECO:0000256" key="6">
    <source>
        <dbReference type="ARBA" id="ARBA00023295"/>
    </source>
</evidence>
<comment type="subcellular location">
    <subcellularLocation>
        <location evidence="1">Secreted</location>
        <location evidence="1">Cell wall</location>
    </subcellularLocation>
</comment>
<evidence type="ECO:0000313" key="9">
    <source>
        <dbReference type="Proteomes" id="UP000504607"/>
    </source>
</evidence>
<reference evidence="10" key="1">
    <citation type="submission" date="2025-08" db="UniProtKB">
        <authorList>
            <consortium name="RefSeq"/>
        </authorList>
    </citation>
    <scope>IDENTIFICATION</scope>
</reference>
<dbReference type="SUPFAM" id="SSF51126">
    <property type="entry name" value="Pectin lyase-like"/>
    <property type="match status" value="1"/>
</dbReference>
<evidence type="ECO:0000256" key="3">
    <source>
        <dbReference type="ARBA" id="ARBA00022512"/>
    </source>
</evidence>
<dbReference type="GO" id="GO:0005975">
    <property type="term" value="P:carbohydrate metabolic process"/>
    <property type="evidence" value="ECO:0007669"/>
    <property type="project" value="InterPro"/>
</dbReference>
<dbReference type="OrthoDB" id="187139at2759"/>
<dbReference type="Proteomes" id="UP000504607">
    <property type="component" value="Chromosome 14"/>
</dbReference>
<sequence>MVLSNVLVRSVWMGLDYLIKIASTSIPDLVVGGMTNNENVEKVRNLMEDTNVPLYPECKKMSMRFRKISNANIANLTLLDSKGFHMSIQRSSNVTIRNLNILALENSYNTDGIHISDSNNTDLATRTIGTGDDCISIGQGNTNVSISNVACGPGHGKYKYEKNIAGVNVRNYTVSGTSNRIRIKTYPGAPPSEALDITFKDNVTENVSNAIIIDQEYCLGHHCSNEPSGVNIRNVTYRRIRGTSNKAVIVNFMCSQLVPCENLILHDINLEFVSSSDSSGITSSPIQNYSSLVPNITSSCLNVKGMAFKTQKPATCL</sequence>